<dbReference type="SUPFAM" id="SSF49764">
    <property type="entry name" value="HSP20-like chaperones"/>
    <property type="match status" value="1"/>
</dbReference>
<organism evidence="4 5">
    <name type="scientific">Aliterella atlantica CENA595</name>
    <dbReference type="NCBI Taxonomy" id="1618023"/>
    <lineage>
        <taxon>Bacteria</taxon>
        <taxon>Bacillati</taxon>
        <taxon>Cyanobacteriota</taxon>
        <taxon>Cyanophyceae</taxon>
        <taxon>Chroococcidiopsidales</taxon>
        <taxon>Aliterellaceae</taxon>
        <taxon>Aliterella</taxon>
    </lineage>
</organism>
<reference evidence="4 5" key="1">
    <citation type="submission" date="2015-02" db="EMBL/GenBank/DDBJ databases">
        <title>Draft genome of a novel marine cyanobacterium (Chroococcales) isolated from South Atlantic Ocean.</title>
        <authorList>
            <person name="Rigonato J."/>
            <person name="Alvarenga D.O."/>
            <person name="Branco L.H."/>
            <person name="Varani A.M."/>
            <person name="Brandini F.P."/>
            <person name="Fiore M.F."/>
        </authorList>
    </citation>
    <scope>NUCLEOTIDE SEQUENCE [LARGE SCALE GENOMIC DNA]</scope>
    <source>
        <strain evidence="4 5">CENA595</strain>
    </source>
</reference>
<dbReference type="Proteomes" id="UP000032452">
    <property type="component" value="Unassembled WGS sequence"/>
</dbReference>
<proteinExistence type="inferred from homology"/>
<feature type="domain" description="SHSP" evidence="3">
    <location>
        <begin position="32"/>
        <end position="143"/>
    </location>
</feature>
<evidence type="ECO:0000256" key="2">
    <source>
        <dbReference type="RuleBase" id="RU003616"/>
    </source>
</evidence>
<name>A0A0D8ZXP0_9CYAN</name>
<accession>A0A0D8ZXP0</accession>
<comment type="caution">
    <text evidence="4">The sequence shown here is derived from an EMBL/GenBank/DDBJ whole genome shotgun (WGS) entry which is preliminary data.</text>
</comment>
<keyword evidence="5" id="KW-1185">Reference proteome</keyword>
<dbReference type="InterPro" id="IPR002068">
    <property type="entry name" value="A-crystallin/Hsp20_dom"/>
</dbReference>
<gene>
    <name evidence="4" type="ORF">UH38_03835</name>
</gene>
<comment type="similarity">
    <text evidence="1 2">Belongs to the small heat shock protein (HSP20) family.</text>
</comment>
<protein>
    <recommendedName>
        <fullName evidence="3">SHSP domain-containing protein</fullName>
    </recommendedName>
</protein>
<dbReference type="CDD" id="cd06464">
    <property type="entry name" value="ACD_sHsps-like"/>
    <property type="match status" value="1"/>
</dbReference>
<dbReference type="AlphaFoldDB" id="A0A0D8ZXP0"/>
<dbReference type="Gene3D" id="2.60.40.790">
    <property type="match status" value="1"/>
</dbReference>
<evidence type="ECO:0000313" key="5">
    <source>
        <dbReference type="Proteomes" id="UP000032452"/>
    </source>
</evidence>
<evidence type="ECO:0000259" key="3">
    <source>
        <dbReference type="PROSITE" id="PS01031"/>
    </source>
</evidence>
<evidence type="ECO:0000313" key="4">
    <source>
        <dbReference type="EMBL" id="KJH73189.1"/>
    </source>
</evidence>
<dbReference type="PANTHER" id="PTHR11527">
    <property type="entry name" value="HEAT-SHOCK PROTEIN 20 FAMILY MEMBER"/>
    <property type="match status" value="1"/>
</dbReference>
<dbReference type="PROSITE" id="PS01031">
    <property type="entry name" value="SHSP"/>
    <property type="match status" value="1"/>
</dbReference>
<dbReference type="OrthoDB" id="9811615at2"/>
<dbReference type="RefSeq" id="WP_045053291.1">
    <property type="nucleotide sequence ID" value="NZ_CAWMDP010000059.1"/>
</dbReference>
<sequence length="169" mass="18952">MVLIRWQPMQEMEALRRQMDRVFDEVAQAKHEAQVTWRPAVELQDTEENIILRAQIPGVAAQDLDINVTKGAVAIAGERRYDKDSKNGYFRSEFRYGKFQRVIALPVAVQNDQVKAQFQDGILTLTLPKVTEARRQVVKVNLADTNTATAATTHASDAVNQAENTTATV</sequence>
<dbReference type="InterPro" id="IPR031107">
    <property type="entry name" value="Small_HSP"/>
</dbReference>
<dbReference type="Pfam" id="PF00011">
    <property type="entry name" value="HSP20"/>
    <property type="match status" value="1"/>
</dbReference>
<evidence type="ECO:0000256" key="1">
    <source>
        <dbReference type="PROSITE-ProRule" id="PRU00285"/>
    </source>
</evidence>
<dbReference type="STRING" id="1618023.UH38_03835"/>
<dbReference type="InterPro" id="IPR008978">
    <property type="entry name" value="HSP20-like_chaperone"/>
</dbReference>
<dbReference type="EMBL" id="JYON01000002">
    <property type="protein sequence ID" value="KJH73189.1"/>
    <property type="molecule type" value="Genomic_DNA"/>
</dbReference>